<evidence type="ECO:0008006" key="4">
    <source>
        <dbReference type="Google" id="ProtNLM"/>
    </source>
</evidence>
<organism evidence="2 3">
    <name type="scientific">Bradyrhizobium diazoefficiens</name>
    <dbReference type="NCBI Taxonomy" id="1355477"/>
    <lineage>
        <taxon>Bacteria</taxon>
        <taxon>Pseudomonadati</taxon>
        <taxon>Pseudomonadota</taxon>
        <taxon>Alphaproteobacteria</taxon>
        <taxon>Hyphomicrobiales</taxon>
        <taxon>Nitrobacteraceae</taxon>
        <taxon>Bradyrhizobium</taxon>
    </lineage>
</organism>
<proteinExistence type="predicted"/>
<dbReference type="InterPro" id="IPR012337">
    <property type="entry name" value="RNaseH-like_sf"/>
</dbReference>
<feature type="compositionally biased region" description="Low complexity" evidence="1">
    <location>
        <begin position="1"/>
        <end position="28"/>
    </location>
</feature>
<evidence type="ECO:0000313" key="3">
    <source>
        <dbReference type="Proteomes" id="UP000063308"/>
    </source>
</evidence>
<protein>
    <recommendedName>
        <fullName evidence="4">Integrase catalytic domain-containing protein</fullName>
    </recommendedName>
</protein>
<gene>
    <name evidence="2" type="ORF">NK6_2982</name>
</gene>
<name>A0A0E4FUG4_9BRAD</name>
<evidence type="ECO:0000256" key="1">
    <source>
        <dbReference type="SAM" id="MobiDB-lite"/>
    </source>
</evidence>
<dbReference type="EMBL" id="AP014685">
    <property type="protein sequence ID" value="BAR56162.1"/>
    <property type="molecule type" value="Genomic_DNA"/>
</dbReference>
<dbReference type="SUPFAM" id="SSF53098">
    <property type="entry name" value="Ribonuclease H-like"/>
    <property type="match status" value="1"/>
</dbReference>
<dbReference type="Proteomes" id="UP000063308">
    <property type="component" value="Chromosome"/>
</dbReference>
<evidence type="ECO:0000313" key="2">
    <source>
        <dbReference type="EMBL" id="BAR56162.1"/>
    </source>
</evidence>
<sequence length="111" mass="12798">MFHRLQSPLGSLTSQGSQSESRSETSQSNGRKAPLTKNRILLDNYYLPGDLERQVGAFVERYNHVRYHESIDNLTPADVYFGRAEAILAERNRIKRDTIANRRLQHQLQVT</sequence>
<accession>A0A0E4FUG4</accession>
<reference evidence="2 3" key="1">
    <citation type="submission" date="2014-11" db="EMBL/GenBank/DDBJ databases">
        <title>Symbiosis island explosion on the genome of extra-slow-growing strains of soybean bradyrhizobia with massive insertion sequences.</title>
        <authorList>
            <person name="Iida T."/>
            <person name="Minamisawa K."/>
        </authorList>
    </citation>
    <scope>NUCLEOTIDE SEQUENCE [LARGE SCALE GENOMIC DNA]</scope>
    <source>
        <strain evidence="2 3">NK6</strain>
    </source>
</reference>
<dbReference type="AlphaFoldDB" id="A0A0E4FUG4"/>
<feature type="region of interest" description="Disordered" evidence="1">
    <location>
        <begin position="1"/>
        <end position="35"/>
    </location>
</feature>